<dbReference type="InterPro" id="IPR019410">
    <property type="entry name" value="Methyltransf_16"/>
</dbReference>
<dbReference type="PROSITE" id="PS01127">
    <property type="entry name" value="EF_TS_2"/>
    <property type="match status" value="1"/>
</dbReference>
<dbReference type="HAMAP" id="MF_00050">
    <property type="entry name" value="EF_Ts"/>
    <property type="match status" value="1"/>
</dbReference>
<dbReference type="InterPro" id="IPR001816">
    <property type="entry name" value="Transl_elong_EFTs/EF1B"/>
</dbReference>
<dbReference type="GO" id="GO:0003746">
    <property type="term" value="F:translation elongation factor activity"/>
    <property type="evidence" value="ECO:0007669"/>
    <property type="project" value="UniProtKB-UniRule"/>
</dbReference>
<dbReference type="PANTHER" id="PTHR11741:SF0">
    <property type="entry name" value="ELONGATION FACTOR TS, MITOCHONDRIAL"/>
    <property type="match status" value="1"/>
</dbReference>
<dbReference type="AlphaFoldDB" id="A0A151M679"/>
<name>A0A151M679_ALLMI</name>
<keyword evidence="5" id="KW-0496">Mitochondrion</keyword>
<dbReference type="Gene3D" id="3.30.479.20">
    <property type="entry name" value="Elongation factor Ts, dimerisation domain"/>
    <property type="match status" value="2"/>
</dbReference>
<dbReference type="InterPro" id="IPR029063">
    <property type="entry name" value="SAM-dependent_MTases_sf"/>
</dbReference>
<evidence type="ECO:0000313" key="8">
    <source>
        <dbReference type="EMBL" id="KYO20008.1"/>
    </source>
</evidence>
<evidence type="ECO:0000256" key="5">
    <source>
        <dbReference type="HAMAP-Rule" id="MF_03135"/>
    </source>
</evidence>
<dbReference type="FunFam" id="3.30.479.20:FF:000008">
    <property type="entry name" value="Elongation factor Ts, mitochondrial"/>
    <property type="match status" value="1"/>
</dbReference>
<dbReference type="InterPro" id="IPR018101">
    <property type="entry name" value="Transl_elong_Ts_CS"/>
</dbReference>
<evidence type="ECO:0000256" key="6">
    <source>
        <dbReference type="SAM" id="MobiDB-lite"/>
    </source>
</evidence>
<dbReference type="GO" id="GO:0070125">
    <property type="term" value="P:mitochondrial translational elongation"/>
    <property type="evidence" value="ECO:0007669"/>
    <property type="project" value="TreeGrafter"/>
</dbReference>
<dbReference type="GO" id="GO:0032259">
    <property type="term" value="P:methylation"/>
    <property type="evidence" value="ECO:0007669"/>
    <property type="project" value="UniProtKB-KW"/>
</dbReference>
<dbReference type="EMBL" id="AKHW03006443">
    <property type="protein sequence ID" value="KYO20008.1"/>
    <property type="molecule type" value="Genomic_DNA"/>
</dbReference>
<evidence type="ECO:0000259" key="7">
    <source>
        <dbReference type="Pfam" id="PF00889"/>
    </source>
</evidence>
<dbReference type="CDD" id="cd02440">
    <property type="entry name" value="AdoMet_MTases"/>
    <property type="match status" value="1"/>
</dbReference>
<gene>
    <name evidence="5" type="primary">TSFM</name>
    <name evidence="8" type="ORF">Y1Q_0009485</name>
</gene>
<dbReference type="InterPro" id="IPR036402">
    <property type="entry name" value="EF-Ts_dimer_sf"/>
</dbReference>
<evidence type="ECO:0000313" key="9">
    <source>
        <dbReference type="Proteomes" id="UP000050525"/>
    </source>
</evidence>
<dbReference type="Pfam" id="PF10294">
    <property type="entry name" value="Methyltransf_16"/>
    <property type="match status" value="1"/>
</dbReference>
<keyword evidence="1" id="KW-0808">Transferase</keyword>
<accession>A0A151M679</accession>
<dbReference type="Gene3D" id="1.10.8.10">
    <property type="entry name" value="DNA helicase RuvA subunit, C-terminal domain"/>
    <property type="match status" value="1"/>
</dbReference>
<comment type="similarity">
    <text evidence="5">Belongs to the EF-Ts family.</text>
</comment>
<organism evidence="8 9">
    <name type="scientific">Alligator mississippiensis</name>
    <name type="common">American alligator</name>
    <dbReference type="NCBI Taxonomy" id="8496"/>
    <lineage>
        <taxon>Eukaryota</taxon>
        <taxon>Metazoa</taxon>
        <taxon>Chordata</taxon>
        <taxon>Craniata</taxon>
        <taxon>Vertebrata</taxon>
        <taxon>Euteleostomi</taxon>
        <taxon>Archelosauria</taxon>
        <taxon>Archosauria</taxon>
        <taxon>Crocodylia</taxon>
        <taxon>Alligatoridae</taxon>
        <taxon>Alligatorinae</taxon>
        <taxon>Alligator</taxon>
    </lineage>
</organism>
<dbReference type="GO" id="GO:0008168">
    <property type="term" value="F:methyltransferase activity"/>
    <property type="evidence" value="ECO:0007669"/>
    <property type="project" value="UniProtKB-KW"/>
</dbReference>
<feature type="region of interest" description="Disordered" evidence="6">
    <location>
        <begin position="498"/>
        <end position="521"/>
    </location>
</feature>
<keyword evidence="1" id="KW-0489">Methyltransferase</keyword>
<dbReference type="InterPro" id="IPR014039">
    <property type="entry name" value="Transl_elong_EFTs/EF1B_dimer"/>
</dbReference>
<reference evidence="8 9" key="1">
    <citation type="journal article" date="2012" name="Genome Biol.">
        <title>Sequencing three crocodilian genomes to illuminate the evolution of archosaurs and amniotes.</title>
        <authorList>
            <person name="St John J.A."/>
            <person name="Braun E.L."/>
            <person name="Isberg S.R."/>
            <person name="Miles L.G."/>
            <person name="Chong A.Y."/>
            <person name="Gongora J."/>
            <person name="Dalzell P."/>
            <person name="Moran C."/>
            <person name="Bed'hom B."/>
            <person name="Abzhanov A."/>
            <person name="Burgess S.C."/>
            <person name="Cooksey A.M."/>
            <person name="Castoe T.A."/>
            <person name="Crawford N.G."/>
            <person name="Densmore L.D."/>
            <person name="Drew J.C."/>
            <person name="Edwards S.V."/>
            <person name="Faircloth B.C."/>
            <person name="Fujita M.K."/>
            <person name="Greenwold M.J."/>
            <person name="Hoffmann F.G."/>
            <person name="Howard J.M."/>
            <person name="Iguchi T."/>
            <person name="Janes D.E."/>
            <person name="Khan S.Y."/>
            <person name="Kohno S."/>
            <person name="de Koning A.J."/>
            <person name="Lance S.L."/>
            <person name="McCarthy F.M."/>
            <person name="McCormack J.E."/>
            <person name="Merchant M.E."/>
            <person name="Peterson D.G."/>
            <person name="Pollock D.D."/>
            <person name="Pourmand N."/>
            <person name="Raney B.J."/>
            <person name="Roessler K.A."/>
            <person name="Sanford J.R."/>
            <person name="Sawyer R.H."/>
            <person name="Schmidt C.J."/>
            <person name="Triplett E.W."/>
            <person name="Tuberville T.D."/>
            <person name="Venegas-Anaya M."/>
            <person name="Howard J.T."/>
            <person name="Jarvis E.D."/>
            <person name="Guillette L.J.Jr."/>
            <person name="Glenn T.C."/>
            <person name="Green R.E."/>
            <person name="Ray D.A."/>
        </authorList>
    </citation>
    <scope>NUCLEOTIDE SEQUENCE [LARGE SCALE GENOMIC DNA]</scope>
    <source>
        <strain evidence="8">KSC_2009_1</strain>
    </source>
</reference>
<feature type="domain" description="Translation elongation factor EFTs/EF1B dimerisation" evidence="7">
    <location>
        <begin position="290"/>
        <end position="445"/>
    </location>
</feature>
<protein>
    <recommendedName>
        <fullName evidence="5">Elongation factor Ts, mitochondrial</fullName>
        <shortName evidence="5">EF-Ts</shortName>
        <shortName evidence="5">EF-TsMt</shortName>
    </recommendedName>
</protein>
<dbReference type="SUPFAM" id="SSF53335">
    <property type="entry name" value="S-adenosyl-L-methionine-dependent methyltransferases"/>
    <property type="match status" value="1"/>
</dbReference>
<comment type="subcellular location">
    <subcellularLocation>
        <location evidence="5">Mitochondrion</location>
    </subcellularLocation>
</comment>
<comment type="function">
    <text evidence="5">Associates with the EF-Tu.GDP complex and induces the exchange of GDP to GTP. It remains bound to the aminoacyl-tRNA.EF-Tu.GTP complex up to the GTP hydrolysis stage on the ribosome.</text>
</comment>
<proteinExistence type="inferred from homology"/>
<evidence type="ECO:0000256" key="4">
    <source>
        <dbReference type="ARBA" id="ARBA00022917"/>
    </source>
</evidence>
<keyword evidence="2" id="KW-0949">S-adenosyl-L-methionine</keyword>
<sequence length="521" mass="56870">MAAPRCAHVEGAEALDAVFPRDVGLFADAFPAEARYHFCGHGLRIAQHHGARLGVAAPVWEAALALCQYFEEQQLDFQGKQVIELGAGTGIVGILATLLGGDVTLTDLPLALEQLRENVARNVPAEHMVRARIRALSWGLDHEQFPSGYDVILGADIIYLRDTYPLLLRTLQHLSGPSSTIYLASKMRQEHGTAEFFETLLPRHFACELVQRDEQENISIYRVTRRGWPWLRSGPGRGRKALETFGNDFKQAEVWLHKQAQKEGWSKASKLQGRKAKEGLIGVLLEGNAAVMVEVNCETDFVARNTRFRQLVQQVAVGIMAHHQDAGKPLTTYVKRFLKAEDLSQLKTVPEGRLLSDQVALAIGKLGENMVLRRAAWVAVPSGCYIGSYVHGILPTDGPSMIKVALGKYGALVICEALANSPGTNLVDMGRKLGQHVVGMAPLSLGTLDDEPGGNTETKMLAQPFLLEPNLSLGQYLQPHGISVLDFVRFECGEAAELPGAQESQEEDAMPLLASPPAQGV</sequence>
<keyword evidence="9" id="KW-1185">Reference proteome</keyword>
<dbReference type="Pfam" id="PF25025">
    <property type="entry name" value="EF-Ts_N"/>
    <property type="match status" value="1"/>
</dbReference>
<dbReference type="PANTHER" id="PTHR11741">
    <property type="entry name" value="ELONGATION FACTOR TS"/>
    <property type="match status" value="1"/>
</dbReference>
<dbReference type="GO" id="GO:0005739">
    <property type="term" value="C:mitochondrion"/>
    <property type="evidence" value="ECO:0007669"/>
    <property type="project" value="UniProtKB-SubCell"/>
</dbReference>
<keyword evidence="4 5" id="KW-0648">Protein biosynthesis</keyword>
<dbReference type="Gene3D" id="3.40.50.150">
    <property type="entry name" value="Vaccinia Virus protein VP39"/>
    <property type="match status" value="1"/>
</dbReference>
<dbReference type="SUPFAM" id="SSF54713">
    <property type="entry name" value="Elongation factor Ts (EF-Ts), dimerisation domain"/>
    <property type="match status" value="2"/>
</dbReference>
<keyword evidence="3 5" id="KW-0251">Elongation factor</keyword>
<evidence type="ECO:0000256" key="1">
    <source>
        <dbReference type="ARBA" id="ARBA00022603"/>
    </source>
</evidence>
<comment type="caution">
    <text evidence="8">The sequence shown here is derived from an EMBL/GenBank/DDBJ whole genome shotgun (WGS) entry which is preliminary data.</text>
</comment>
<evidence type="ECO:0000256" key="3">
    <source>
        <dbReference type="ARBA" id="ARBA00022768"/>
    </source>
</evidence>
<dbReference type="Proteomes" id="UP000050525">
    <property type="component" value="Unassembled WGS sequence"/>
</dbReference>
<dbReference type="STRING" id="8496.A0A151M679"/>
<evidence type="ECO:0000256" key="2">
    <source>
        <dbReference type="ARBA" id="ARBA00022691"/>
    </source>
</evidence>
<dbReference type="Pfam" id="PF00889">
    <property type="entry name" value="EF_TS"/>
    <property type="match status" value="1"/>
</dbReference>
<dbReference type="FunFam" id="3.30.479.20:FF:000007">
    <property type="entry name" value="Elongation factor Ts, mitochondrial"/>
    <property type="match status" value="1"/>
</dbReference>